<dbReference type="Proteomes" id="UP000650628">
    <property type="component" value="Unassembled WGS sequence"/>
</dbReference>
<sequence length="169" mass="17039">MGMRKQANRVIIAGSVAGALAVGVLGGVAIAGQQAAGVSLTAGGGTAKTAPDKAMEGKAKGVARPGWRALKRKGLGVHGEATVKKKDGFVVRTWQRGDVTGAVAGSVTVKSADGTSWTWKVGDGTRVRKDGKKVDAAELTTGDTVFVAGTRAGDTRTSVVVVAPKKAND</sequence>
<reference evidence="1 2" key="1">
    <citation type="submission" date="2021-01" db="EMBL/GenBank/DDBJ databases">
        <title>Whole genome shotgun sequence of Planotetraspora mira NBRC 15435.</title>
        <authorList>
            <person name="Komaki H."/>
            <person name="Tamura T."/>
        </authorList>
    </citation>
    <scope>NUCLEOTIDE SEQUENCE [LARGE SCALE GENOMIC DNA]</scope>
    <source>
        <strain evidence="1 2">NBRC 15435</strain>
    </source>
</reference>
<organism evidence="1 2">
    <name type="scientific">Planotetraspora mira</name>
    <dbReference type="NCBI Taxonomy" id="58121"/>
    <lineage>
        <taxon>Bacteria</taxon>
        <taxon>Bacillati</taxon>
        <taxon>Actinomycetota</taxon>
        <taxon>Actinomycetes</taxon>
        <taxon>Streptosporangiales</taxon>
        <taxon>Streptosporangiaceae</taxon>
        <taxon>Planotetraspora</taxon>
    </lineage>
</organism>
<dbReference type="EMBL" id="BOOO01000066">
    <property type="protein sequence ID" value="GII34938.1"/>
    <property type="molecule type" value="Genomic_DNA"/>
</dbReference>
<proteinExistence type="predicted"/>
<gene>
    <name evidence="1" type="ORF">Pmi06nite_83800</name>
</gene>
<dbReference type="AlphaFoldDB" id="A0A8J3XFW8"/>
<evidence type="ECO:0000313" key="1">
    <source>
        <dbReference type="EMBL" id="GII34938.1"/>
    </source>
</evidence>
<comment type="caution">
    <text evidence="1">The sequence shown here is derived from an EMBL/GenBank/DDBJ whole genome shotgun (WGS) entry which is preliminary data.</text>
</comment>
<name>A0A8J3XFW8_9ACTN</name>
<keyword evidence="2" id="KW-1185">Reference proteome</keyword>
<protein>
    <recommendedName>
        <fullName evidence="3">DUF5666 domain-containing protein</fullName>
    </recommendedName>
</protein>
<accession>A0A8J3XFW8</accession>
<evidence type="ECO:0000313" key="2">
    <source>
        <dbReference type="Proteomes" id="UP000650628"/>
    </source>
</evidence>
<evidence type="ECO:0008006" key="3">
    <source>
        <dbReference type="Google" id="ProtNLM"/>
    </source>
</evidence>